<proteinExistence type="predicted"/>
<sequence length="44" mass="4840">MLEITFAYWLTKLLNTTQSVPSFSAQTKYLVAATLSTLLTTLAS</sequence>
<organism evidence="1">
    <name type="scientific">marine sediment metagenome</name>
    <dbReference type="NCBI Taxonomy" id="412755"/>
    <lineage>
        <taxon>unclassified sequences</taxon>
        <taxon>metagenomes</taxon>
        <taxon>ecological metagenomes</taxon>
    </lineage>
</organism>
<reference evidence="1" key="1">
    <citation type="submission" date="2013-11" db="EMBL/GenBank/DDBJ databases">
        <title>Microbial diversity, functional groups and degradation webs in Northern and Southern Mediterranean and Red Sea marine crude oil polluted sites.</title>
        <authorList>
            <person name="Daffonchio D."/>
            <person name="Mapelli F."/>
            <person name="Ferrer M."/>
            <person name="Richter M."/>
            <person name="Cherif A."/>
            <person name="Malkawi H.I."/>
            <person name="Yakimov M.M."/>
            <person name="Abdel-Fattah Y.R."/>
            <person name="Blaghen M."/>
            <person name="Golyshin P.N."/>
            <person name="Kalogerakis N."/>
            <person name="Boon N."/>
            <person name="Magagnini M."/>
            <person name="Fava F."/>
        </authorList>
    </citation>
    <scope>NUCLEOTIDE SEQUENCE</scope>
</reference>
<comment type="caution">
    <text evidence="1">The sequence shown here is derived from an EMBL/GenBank/DDBJ whole genome shotgun (WGS) entry which is preliminary data.</text>
</comment>
<evidence type="ECO:0000313" key="1">
    <source>
        <dbReference type="EMBL" id="KTF05105.1"/>
    </source>
</evidence>
<gene>
    <name evidence="1" type="ORF">MGSAQ_003395</name>
</gene>
<accession>A0A1B6NP10</accession>
<name>A0A1B6NP10_9ZZZZ</name>
<dbReference type="EMBL" id="AYSL01001993">
    <property type="protein sequence ID" value="KTF05105.1"/>
    <property type="molecule type" value="Genomic_DNA"/>
</dbReference>
<protein>
    <submittedName>
        <fullName evidence="1">Uncharacterized protein</fullName>
    </submittedName>
</protein>
<dbReference type="AlphaFoldDB" id="A0A1B6NP10"/>